<evidence type="ECO:0000313" key="2">
    <source>
        <dbReference type="EMBL" id="PIS40411.1"/>
    </source>
</evidence>
<feature type="transmembrane region" description="Helical" evidence="1">
    <location>
        <begin position="183"/>
        <end position="201"/>
    </location>
</feature>
<keyword evidence="1" id="KW-1133">Transmembrane helix</keyword>
<proteinExistence type="predicted"/>
<feature type="transmembrane region" description="Helical" evidence="1">
    <location>
        <begin position="119"/>
        <end position="141"/>
    </location>
</feature>
<dbReference type="EMBL" id="PEXW01000071">
    <property type="protein sequence ID" value="PIS40411.1"/>
    <property type="molecule type" value="Genomic_DNA"/>
</dbReference>
<keyword evidence="1" id="KW-0472">Membrane</keyword>
<name>A0A2H0YPI4_9BACT</name>
<dbReference type="AlphaFoldDB" id="A0A2H0YPI4"/>
<accession>A0A2H0YPI4</accession>
<sequence length="286" mass="31931">MQSLHKGMLATFFGVLLGSLVALALARFWILGAMIGAVISASLSAYLFFDIKELLRVIPKAWDKAIAWRPSSAQKYRAKCFLWTYILASIGTSVAIITLAYLCWFAAPPQITDLKSPPNFIFSLPFLLLWVFTALLFTVIIEDRGRLVKPFKGFLKGMVWVNPITGPFLWVIAAIYFAVKYSFIVLASVISAIAWLYQVGLPKTWSFLKEVFIQIHCRDRMMCLLDASFGMIVAFLVQWQIIGGGQLLSLASILLGGITGTALFFFNREIVAIRWLGVVPNGEHAH</sequence>
<gene>
    <name evidence="2" type="ORF">COT26_03380</name>
</gene>
<feature type="transmembrane region" description="Helical" evidence="1">
    <location>
        <begin position="247"/>
        <end position="266"/>
    </location>
</feature>
<dbReference type="Proteomes" id="UP000236845">
    <property type="component" value="Unassembled WGS sequence"/>
</dbReference>
<protein>
    <submittedName>
        <fullName evidence="2">Uncharacterized protein</fullName>
    </submittedName>
</protein>
<evidence type="ECO:0000256" key="1">
    <source>
        <dbReference type="SAM" id="Phobius"/>
    </source>
</evidence>
<feature type="transmembrane region" description="Helical" evidence="1">
    <location>
        <begin position="222"/>
        <end position="241"/>
    </location>
</feature>
<feature type="transmembrane region" description="Helical" evidence="1">
    <location>
        <begin position="153"/>
        <end position="177"/>
    </location>
</feature>
<comment type="caution">
    <text evidence="2">The sequence shown here is derived from an EMBL/GenBank/DDBJ whole genome shotgun (WGS) entry which is preliminary data.</text>
</comment>
<organism evidence="2 3">
    <name type="scientific">Candidatus Kerfeldbacteria bacterium CG08_land_8_20_14_0_20_43_14</name>
    <dbReference type="NCBI Taxonomy" id="2014246"/>
    <lineage>
        <taxon>Bacteria</taxon>
        <taxon>Candidatus Kerfeldiibacteriota</taxon>
    </lineage>
</organism>
<evidence type="ECO:0000313" key="3">
    <source>
        <dbReference type="Proteomes" id="UP000236845"/>
    </source>
</evidence>
<feature type="transmembrane region" description="Helical" evidence="1">
    <location>
        <begin position="31"/>
        <end position="49"/>
    </location>
</feature>
<reference evidence="3" key="1">
    <citation type="submission" date="2017-09" db="EMBL/GenBank/DDBJ databases">
        <title>Depth-based differentiation of microbial function through sediment-hosted aquifers and enrichment of novel symbionts in the deep terrestrial subsurface.</title>
        <authorList>
            <person name="Probst A.J."/>
            <person name="Ladd B."/>
            <person name="Jarett J.K."/>
            <person name="Geller-Mcgrath D.E."/>
            <person name="Sieber C.M.K."/>
            <person name="Emerson J.B."/>
            <person name="Anantharaman K."/>
            <person name="Thomas B.C."/>
            <person name="Malmstrom R."/>
            <person name="Stieglmeier M."/>
            <person name="Klingl A."/>
            <person name="Woyke T."/>
            <person name="Ryan C.M."/>
            <person name="Banfield J.F."/>
        </authorList>
    </citation>
    <scope>NUCLEOTIDE SEQUENCE [LARGE SCALE GENOMIC DNA]</scope>
</reference>
<feature type="transmembrane region" description="Helical" evidence="1">
    <location>
        <begin position="82"/>
        <end position="107"/>
    </location>
</feature>
<feature type="transmembrane region" description="Helical" evidence="1">
    <location>
        <begin position="7"/>
        <end position="25"/>
    </location>
</feature>
<keyword evidence="1" id="KW-0812">Transmembrane</keyword>